<dbReference type="PROSITE" id="PS00290">
    <property type="entry name" value="IG_MHC"/>
    <property type="match status" value="1"/>
</dbReference>
<comment type="similarity">
    <text evidence="1">Belongs to the MHC class II family.</text>
</comment>
<gene>
    <name evidence="6" type="ORF">JOB18_004392</name>
</gene>
<evidence type="ECO:0000256" key="3">
    <source>
        <dbReference type="SAM" id="Phobius"/>
    </source>
</evidence>
<dbReference type="GO" id="GO:0006955">
    <property type="term" value="P:immune response"/>
    <property type="evidence" value="ECO:0007669"/>
    <property type="project" value="InterPro"/>
</dbReference>
<evidence type="ECO:0000313" key="6">
    <source>
        <dbReference type="EMBL" id="KAG7474216.1"/>
    </source>
</evidence>
<evidence type="ECO:0000259" key="5">
    <source>
        <dbReference type="PROSITE" id="PS50835"/>
    </source>
</evidence>
<dbReference type="SMART" id="SM00407">
    <property type="entry name" value="IGc1"/>
    <property type="match status" value="1"/>
</dbReference>
<proteinExistence type="inferred from homology"/>
<feature type="signal peptide" evidence="4">
    <location>
        <begin position="1"/>
        <end position="20"/>
    </location>
</feature>
<dbReference type="SMART" id="SM00920">
    <property type="entry name" value="MHC_II_alpha"/>
    <property type="match status" value="1"/>
</dbReference>
<dbReference type="AlphaFoldDB" id="A0AAV6PQE3"/>
<protein>
    <submittedName>
        <fullName evidence="6">H-2 class II histocompatibility antigen, A-U alpha chain-like</fullName>
    </submittedName>
</protein>
<dbReference type="Pfam" id="PF00993">
    <property type="entry name" value="MHC_II_alpha"/>
    <property type="match status" value="1"/>
</dbReference>
<organism evidence="6 7">
    <name type="scientific">Solea senegalensis</name>
    <name type="common">Senegalese sole</name>
    <dbReference type="NCBI Taxonomy" id="28829"/>
    <lineage>
        <taxon>Eukaryota</taxon>
        <taxon>Metazoa</taxon>
        <taxon>Chordata</taxon>
        <taxon>Craniata</taxon>
        <taxon>Vertebrata</taxon>
        <taxon>Euteleostomi</taxon>
        <taxon>Actinopterygii</taxon>
        <taxon>Neopterygii</taxon>
        <taxon>Teleostei</taxon>
        <taxon>Neoteleostei</taxon>
        <taxon>Acanthomorphata</taxon>
        <taxon>Carangaria</taxon>
        <taxon>Pleuronectiformes</taxon>
        <taxon>Pleuronectoidei</taxon>
        <taxon>Soleidae</taxon>
        <taxon>Solea</taxon>
    </lineage>
</organism>
<sequence>MSKNLFLLLLLIYIPICCRGKHLLRFLVFCQRDEPDDGQWDIEYDGDQLLHVDPPNFTVIPRLPEFSQQWTPDPHLRSDAYLDLGTCKYNLGIIAKREDHPPEVIDSPTSMIYTKQHIELGVPNVLICFVDNFHPPEVEITWTRNGEHVDEGVVRRRQYYSNSDFGFRTSAYLNFTPEASDIYSCSVDHISLQEPLTKFWEVEVHPNTQNRETALCVCGVILGLTGIVIGLWFIRKANKSCRA</sequence>
<dbReference type="GO" id="GO:0019882">
    <property type="term" value="P:antigen processing and presentation"/>
    <property type="evidence" value="ECO:0007669"/>
    <property type="project" value="InterPro"/>
</dbReference>
<dbReference type="PANTHER" id="PTHR19944">
    <property type="entry name" value="MHC CLASS II-RELATED"/>
    <property type="match status" value="1"/>
</dbReference>
<dbReference type="PROSITE" id="PS50835">
    <property type="entry name" value="IG_LIKE"/>
    <property type="match status" value="1"/>
</dbReference>
<keyword evidence="3" id="KW-1133">Transmembrane helix</keyword>
<dbReference type="InterPro" id="IPR050160">
    <property type="entry name" value="MHC/Immunoglobulin"/>
</dbReference>
<evidence type="ECO:0000256" key="1">
    <source>
        <dbReference type="ARBA" id="ARBA00007394"/>
    </source>
</evidence>
<dbReference type="InterPro" id="IPR003597">
    <property type="entry name" value="Ig_C1-set"/>
</dbReference>
<keyword evidence="3" id="KW-0472">Membrane</keyword>
<comment type="caution">
    <text evidence="6">The sequence shown here is derived from an EMBL/GenBank/DDBJ whole genome shotgun (WGS) entry which is preliminary data.</text>
</comment>
<feature type="chain" id="PRO_5043417255" evidence="4">
    <location>
        <begin position="21"/>
        <end position="243"/>
    </location>
</feature>
<dbReference type="PANTHER" id="PTHR19944:SF86">
    <property type="entry name" value="HLA CLASS II HISTOCOMPATIBILITY ANTIGEN, DR ALPHA CHAIN"/>
    <property type="match status" value="1"/>
</dbReference>
<dbReference type="InterPro" id="IPR001003">
    <property type="entry name" value="MHC_II_a_N"/>
</dbReference>
<name>A0AAV6PQE3_SOLSE</name>
<keyword evidence="7" id="KW-1185">Reference proteome</keyword>
<feature type="domain" description="Ig-like" evidence="5">
    <location>
        <begin position="102"/>
        <end position="197"/>
    </location>
</feature>
<dbReference type="InterPro" id="IPR003006">
    <property type="entry name" value="Ig/MHC_CS"/>
</dbReference>
<evidence type="ECO:0000256" key="4">
    <source>
        <dbReference type="SAM" id="SignalP"/>
    </source>
</evidence>
<dbReference type="GO" id="GO:0042613">
    <property type="term" value="C:MHC class II protein complex"/>
    <property type="evidence" value="ECO:0007669"/>
    <property type="project" value="InterPro"/>
</dbReference>
<keyword evidence="3" id="KW-0812">Transmembrane</keyword>
<reference evidence="6 7" key="1">
    <citation type="journal article" date="2021" name="Sci. Rep.">
        <title>Chromosome anchoring in Senegalese sole (Solea senegalensis) reveals sex-associated markers and genome rearrangements in flatfish.</title>
        <authorList>
            <person name="Guerrero-Cozar I."/>
            <person name="Gomez-Garrido J."/>
            <person name="Berbel C."/>
            <person name="Martinez-Blanch J.F."/>
            <person name="Alioto T."/>
            <person name="Claros M.G."/>
            <person name="Gagnaire P.A."/>
            <person name="Manchado M."/>
        </authorList>
    </citation>
    <scope>NUCLEOTIDE SEQUENCE [LARGE SCALE GENOMIC DNA]</scope>
    <source>
        <strain evidence="6">Sse05_10M</strain>
    </source>
</reference>
<dbReference type="EMBL" id="JAGKHQ010000021">
    <property type="protein sequence ID" value="KAG7474216.1"/>
    <property type="molecule type" value="Genomic_DNA"/>
</dbReference>
<keyword evidence="4" id="KW-0732">Signal</keyword>
<keyword evidence="2" id="KW-0393">Immunoglobulin domain</keyword>
<accession>A0AAV6PQE3</accession>
<evidence type="ECO:0000313" key="7">
    <source>
        <dbReference type="Proteomes" id="UP000693946"/>
    </source>
</evidence>
<feature type="transmembrane region" description="Helical" evidence="3">
    <location>
        <begin position="214"/>
        <end position="234"/>
    </location>
</feature>
<dbReference type="InterPro" id="IPR007110">
    <property type="entry name" value="Ig-like_dom"/>
</dbReference>
<dbReference type="Pfam" id="PF07654">
    <property type="entry name" value="C1-set"/>
    <property type="match status" value="1"/>
</dbReference>
<evidence type="ECO:0000256" key="2">
    <source>
        <dbReference type="ARBA" id="ARBA00023319"/>
    </source>
</evidence>
<dbReference type="Proteomes" id="UP000693946">
    <property type="component" value="Linkage Group LG9"/>
</dbReference>